<organism evidence="1 2">
    <name type="scientific">Nicotiana tabacum</name>
    <name type="common">Common tobacco</name>
    <dbReference type="NCBI Taxonomy" id="4097"/>
    <lineage>
        <taxon>Eukaryota</taxon>
        <taxon>Viridiplantae</taxon>
        <taxon>Streptophyta</taxon>
        <taxon>Embryophyta</taxon>
        <taxon>Tracheophyta</taxon>
        <taxon>Spermatophyta</taxon>
        <taxon>Magnoliopsida</taxon>
        <taxon>eudicotyledons</taxon>
        <taxon>Gunneridae</taxon>
        <taxon>Pentapetalae</taxon>
        <taxon>asterids</taxon>
        <taxon>lamiids</taxon>
        <taxon>Solanales</taxon>
        <taxon>Solanaceae</taxon>
        <taxon>Nicotianoideae</taxon>
        <taxon>Nicotianeae</taxon>
        <taxon>Nicotiana</taxon>
    </lineage>
</organism>
<dbReference type="GeneID" id="107810179"/>
<dbReference type="AlphaFoldDB" id="A0A1S4BNJ3"/>
<protein>
    <submittedName>
        <fullName evidence="2">Uncharacterized protein LOC107810179</fullName>
    </submittedName>
</protein>
<gene>
    <name evidence="2" type="primary">LOC107810179</name>
</gene>
<dbReference type="Proteomes" id="UP000790787">
    <property type="component" value="Chromosome 19"/>
</dbReference>
<dbReference type="OMA" id="PCTIDNS"/>
<reference evidence="1" key="1">
    <citation type="journal article" date="2014" name="Nat. Commun.">
        <title>The tobacco genome sequence and its comparison with those of tomato and potato.</title>
        <authorList>
            <person name="Sierro N."/>
            <person name="Battey J.N."/>
            <person name="Ouadi S."/>
            <person name="Bakaher N."/>
            <person name="Bovet L."/>
            <person name="Willig A."/>
            <person name="Goepfert S."/>
            <person name="Peitsch M.C."/>
            <person name="Ivanov N.V."/>
        </authorList>
    </citation>
    <scope>NUCLEOTIDE SEQUENCE [LARGE SCALE GENOMIC DNA]</scope>
</reference>
<name>A0A1S4BNJ3_TOBAC</name>
<evidence type="ECO:0000313" key="1">
    <source>
        <dbReference type="Proteomes" id="UP000790787"/>
    </source>
</evidence>
<dbReference type="PaxDb" id="4097-A0A1S4BNJ3"/>
<keyword evidence="1" id="KW-1185">Reference proteome</keyword>
<evidence type="ECO:0000313" key="2">
    <source>
        <dbReference type="RefSeq" id="XP_016490409.1"/>
    </source>
</evidence>
<dbReference type="PANTHER" id="PTHR33067:SF31">
    <property type="entry name" value="RNA-DIRECTED DNA POLYMERASE"/>
    <property type="match status" value="1"/>
</dbReference>
<dbReference type="KEGG" id="nta:107810179"/>
<dbReference type="RefSeq" id="XP_016490409.1">
    <property type="nucleotide sequence ID" value="XM_016634923.1"/>
</dbReference>
<dbReference type="InterPro" id="IPR021109">
    <property type="entry name" value="Peptidase_aspartic_dom_sf"/>
</dbReference>
<proteinExistence type="predicted"/>
<dbReference type="Gene3D" id="2.40.70.10">
    <property type="entry name" value="Acid Proteases"/>
    <property type="match status" value="1"/>
</dbReference>
<reference evidence="2" key="2">
    <citation type="submission" date="2025-08" db="UniProtKB">
        <authorList>
            <consortium name="RefSeq"/>
        </authorList>
    </citation>
    <scope>IDENTIFICATION</scope>
    <source>
        <tissue evidence="2">Leaf</tissue>
    </source>
</reference>
<dbReference type="OrthoDB" id="1294807at2759"/>
<dbReference type="PANTHER" id="PTHR33067">
    <property type="entry name" value="RNA-DIRECTED DNA POLYMERASE-RELATED"/>
    <property type="match status" value="1"/>
</dbReference>
<accession>A0A1S4BNJ3</accession>
<sequence>MPAYAKYFKEILSKKRKVEEISVVKLTEYCSTILQNKLPKKYGDPGSLTIPCSLGSTKFKKSLCNSSASINLMPLSIFRKLEGEIGENRLIPVSLQLANQTTIIPKGIAKDVLV</sequence>